<comment type="caution">
    <text evidence="7">The sequence shown here is derived from an EMBL/GenBank/DDBJ whole genome shotgun (WGS) entry which is preliminary data.</text>
</comment>
<dbReference type="InterPro" id="IPR013154">
    <property type="entry name" value="ADH-like_N"/>
</dbReference>
<feature type="domain" description="Enoyl reductase (ER)" evidence="6">
    <location>
        <begin position="17"/>
        <end position="313"/>
    </location>
</feature>
<sequence length="372" mass="40836">MTVDTHTNVPDKFQGFGSDKKENWNKPKLVSYDRKQIKPYDVVLENEACGLCYSDIHTLQANWSPYNRDDLVVGHEIIGKVIAVGDKVTEFKVGDRAGIGAASSSCRDCGRCQGDNEQYCKTQVSTYNNIDSRADNYVTQGGYSSHSIADEKFVFAIPEGLSSTEAAPLMCAGITVFSPLYRNLGADAKGKTVGIIGIGGLGHLALQLAKALGAKVVAFSRTSSKKEQALKLGADEFVATSEDKNWTDRYDDAFDFILNCASGVDGLNLPDYLGVLKVDKKFISVGLPPVKEKFEVSPFTFLKHGASFGSSLLGSKVEVNEMLRLASKHNIKPWIEEIPISEENCARALNRCYEGDVRYRFVFTDFDKAFAK</sequence>
<organism evidence="7 8">
    <name type="scientific">Candida maltosa (strain Xu316)</name>
    <name type="common">Yeast</name>
    <dbReference type="NCBI Taxonomy" id="1245528"/>
    <lineage>
        <taxon>Eukaryota</taxon>
        <taxon>Fungi</taxon>
        <taxon>Dikarya</taxon>
        <taxon>Ascomycota</taxon>
        <taxon>Saccharomycotina</taxon>
        <taxon>Pichiomycetes</taxon>
        <taxon>Debaryomycetaceae</taxon>
        <taxon>Candida/Lodderomyces clade</taxon>
        <taxon>Candida</taxon>
    </lineage>
</organism>
<comment type="similarity">
    <text evidence="5">Belongs to the zinc-containing alcohol dehydrogenase family.</text>
</comment>
<evidence type="ECO:0000259" key="6">
    <source>
        <dbReference type="SMART" id="SM00829"/>
    </source>
</evidence>
<dbReference type="PROSITE" id="PS00065">
    <property type="entry name" value="D_2_HYDROXYACID_DH_1"/>
    <property type="match status" value="1"/>
</dbReference>
<name>M3HL37_CANMX</name>
<proteinExistence type="inferred from homology"/>
<evidence type="ECO:0000256" key="1">
    <source>
        <dbReference type="ARBA" id="ARBA00001947"/>
    </source>
</evidence>
<dbReference type="InterPro" id="IPR002328">
    <property type="entry name" value="ADH_Zn_CS"/>
</dbReference>
<dbReference type="Proteomes" id="UP000011777">
    <property type="component" value="Unassembled WGS sequence"/>
</dbReference>
<dbReference type="Gene3D" id="3.40.50.720">
    <property type="entry name" value="NAD(P)-binding Rossmann-like Domain"/>
    <property type="match status" value="1"/>
</dbReference>
<dbReference type="AlphaFoldDB" id="M3HL37"/>
<dbReference type="InterPro" id="IPR036291">
    <property type="entry name" value="NAD(P)-bd_dom_sf"/>
</dbReference>
<evidence type="ECO:0000256" key="2">
    <source>
        <dbReference type="ARBA" id="ARBA00022723"/>
    </source>
</evidence>
<dbReference type="SUPFAM" id="SSF51735">
    <property type="entry name" value="NAD(P)-binding Rossmann-fold domains"/>
    <property type="match status" value="1"/>
</dbReference>
<dbReference type="InterPro" id="IPR029752">
    <property type="entry name" value="D-isomer_DH_CS1"/>
</dbReference>
<dbReference type="GO" id="GO:0008270">
    <property type="term" value="F:zinc ion binding"/>
    <property type="evidence" value="ECO:0007669"/>
    <property type="project" value="InterPro"/>
</dbReference>
<dbReference type="eggNOG" id="KOG0023">
    <property type="taxonomic scope" value="Eukaryota"/>
</dbReference>
<dbReference type="InterPro" id="IPR013149">
    <property type="entry name" value="ADH-like_C"/>
</dbReference>
<dbReference type="STRING" id="1245528.M3HL37"/>
<dbReference type="InterPro" id="IPR020843">
    <property type="entry name" value="ER"/>
</dbReference>
<evidence type="ECO:0000256" key="5">
    <source>
        <dbReference type="RuleBase" id="RU361277"/>
    </source>
</evidence>
<keyword evidence="8" id="KW-1185">Reference proteome</keyword>
<keyword evidence="4" id="KW-0560">Oxidoreductase</keyword>
<evidence type="ECO:0000313" key="8">
    <source>
        <dbReference type="Proteomes" id="UP000011777"/>
    </source>
</evidence>
<dbReference type="Pfam" id="PF00107">
    <property type="entry name" value="ADH_zinc_N"/>
    <property type="match status" value="1"/>
</dbReference>
<dbReference type="Pfam" id="PF08240">
    <property type="entry name" value="ADH_N"/>
    <property type="match status" value="1"/>
</dbReference>
<dbReference type="EMBL" id="AOGT01001263">
    <property type="protein sequence ID" value="EMG48082.1"/>
    <property type="molecule type" value="Genomic_DNA"/>
</dbReference>
<evidence type="ECO:0000313" key="7">
    <source>
        <dbReference type="EMBL" id="EMG48082.1"/>
    </source>
</evidence>
<evidence type="ECO:0000256" key="4">
    <source>
        <dbReference type="ARBA" id="ARBA00023002"/>
    </source>
</evidence>
<keyword evidence="3 5" id="KW-0862">Zinc</keyword>
<dbReference type="PANTHER" id="PTHR42683">
    <property type="entry name" value="ALDEHYDE REDUCTASE"/>
    <property type="match status" value="1"/>
</dbReference>
<dbReference type="SMART" id="SM00829">
    <property type="entry name" value="PKS_ER"/>
    <property type="match status" value="1"/>
</dbReference>
<gene>
    <name evidence="7" type="ORF">G210_1412</name>
</gene>
<accession>M3HL37</accession>
<dbReference type="InterPro" id="IPR047109">
    <property type="entry name" value="CAD-like"/>
</dbReference>
<dbReference type="FunFam" id="3.40.50.720:FF:000022">
    <property type="entry name" value="Cinnamyl alcohol dehydrogenase"/>
    <property type="match status" value="1"/>
</dbReference>
<dbReference type="Gene3D" id="3.90.180.10">
    <property type="entry name" value="Medium-chain alcohol dehydrogenases, catalytic domain"/>
    <property type="match status" value="1"/>
</dbReference>
<comment type="cofactor">
    <cofactor evidence="1 5">
        <name>Zn(2+)</name>
        <dbReference type="ChEBI" id="CHEBI:29105"/>
    </cofactor>
</comment>
<dbReference type="OMA" id="GHMAIMI"/>
<reference evidence="7 8" key="1">
    <citation type="submission" date="2013-02" db="EMBL/GenBank/DDBJ databases">
        <title>Genome sequence of Candida maltosa Xu316, a potential industrial strain for xylitol and ethanol production.</title>
        <authorList>
            <person name="Yu J."/>
            <person name="Wang Q."/>
            <person name="Geng X."/>
            <person name="Bao W."/>
            <person name="He P."/>
            <person name="Cai J."/>
        </authorList>
    </citation>
    <scope>NUCLEOTIDE SEQUENCE [LARGE SCALE GENOMIC DNA]</scope>
    <source>
        <strain evidence="8">Xu316</strain>
    </source>
</reference>
<keyword evidence="2 5" id="KW-0479">Metal-binding</keyword>
<dbReference type="SUPFAM" id="SSF50129">
    <property type="entry name" value="GroES-like"/>
    <property type="match status" value="1"/>
</dbReference>
<dbReference type="CDD" id="cd05283">
    <property type="entry name" value="CAD1"/>
    <property type="match status" value="1"/>
</dbReference>
<evidence type="ECO:0000256" key="3">
    <source>
        <dbReference type="ARBA" id="ARBA00022833"/>
    </source>
</evidence>
<dbReference type="PROSITE" id="PS00059">
    <property type="entry name" value="ADH_ZINC"/>
    <property type="match status" value="1"/>
</dbReference>
<dbReference type="InterPro" id="IPR011032">
    <property type="entry name" value="GroES-like_sf"/>
</dbReference>
<dbReference type="OrthoDB" id="1879366at2759"/>
<dbReference type="GO" id="GO:0016616">
    <property type="term" value="F:oxidoreductase activity, acting on the CH-OH group of donors, NAD or NADP as acceptor"/>
    <property type="evidence" value="ECO:0007669"/>
    <property type="project" value="InterPro"/>
</dbReference>
<protein>
    <submittedName>
        <fullName evidence="7">NADP-dependent alcohol dehydrogenase, putative</fullName>
    </submittedName>
</protein>
<dbReference type="HOGENOM" id="CLU_026673_20_2_1"/>